<dbReference type="SUPFAM" id="SSF47384">
    <property type="entry name" value="Homodimeric domain of signal transducing histidine kinase"/>
    <property type="match status" value="1"/>
</dbReference>
<dbReference type="InterPro" id="IPR003594">
    <property type="entry name" value="HATPase_dom"/>
</dbReference>
<sequence length="778" mass="86045">MRALAFAMHRCLHVCASVALWLCATWLFGLPGAAHAEQESIRVFDQADFRGDDTAPWIPTQLPDTWALRGIPASGRGEYRLILPLDAAPDVPWVLELERISPTHEIHLNGTLIDRHPPENRMVPAPGLIRLPPHLLQAGDNELRMVLHYSHLGGLSTVQAGPAHLLERSYNQALWWYHELTQHLNLAAAVLAVLLLIVAWRQPREQAIGLFGALELISSVRNYVFYGNLLAWPNEWIEKFLFTAIIWMGILLQAYAHSLRFGRPLLRPRFFWSLMCGIPLLAACLPAPWLPTTRVLVYGVLAAMNLRSIQLVVAAARSARDFMHWALCACLLAIFVAALHDFAYQLLGWLPITHSITLTRVLPLALFSYSGLLLVRLFDAMAQVDQLNRTLETRVALRTRDLDAANAAKTRFIANASHDLRQPLVSVSLLLGLLRQEMAKTASSAAVQDLFARLGRAVSAMEDLLRHLLDFSRLDSTGRAPPKSSPVKLQDIFEAVQAHESSHAQSKGLHLRMRPTPHTVLSDPVLLEQILRNLVNNAIRYTERGGVLVAVRNRKSQGQVQLCVWDTGSGIAADAQEAIFEPFVQLHNPSRIASEGLGLGLAIVRHAAMQLGHALELSSHPGRGSCFRLTLALTDATGMPLAQGMEPWVDAAILRGRAAWLVEDNDTVREALALQLVQWGMRLQCFSCAADLQAHMLATQDWPDLFISDALLPDGNGLDLIIELLSSTPMPMATLLVTGNTSPDQLARQEHSGVAVLHKPFSSEELLLALSKELRPLL</sequence>
<dbReference type="Pfam" id="PF02518">
    <property type="entry name" value="HATPase_c"/>
    <property type="match status" value="1"/>
</dbReference>
<proteinExistence type="predicted"/>
<evidence type="ECO:0000313" key="12">
    <source>
        <dbReference type="Proteomes" id="UP001597463"/>
    </source>
</evidence>
<dbReference type="InterPro" id="IPR008979">
    <property type="entry name" value="Galactose-bd-like_sf"/>
</dbReference>
<comment type="catalytic activity">
    <reaction evidence="1">
        <text>ATP + protein L-histidine = ADP + protein N-phospho-L-histidine.</text>
        <dbReference type="EC" id="2.7.13.3"/>
    </reaction>
</comment>
<accession>A0ABW5UPE3</accession>
<dbReference type="RefSeq" id="WP_066482362.1">
    <property type="nucleotide sequence ID" value="NZ_BCNT01000018.1"/>
</dbReference>
<dbReference type="SMART" id="SM00387">
    <property type="entry name" value="HATPase_c"/>
    <property type="match status" value="1"/>
</dbReference>
<evidence type="ECO:0000256" key="6">
    <source>
        <dbReference type="PROSITE-ProRule" id="PRU00169"/>
    </source>
</evidence>
<evidence type="ECO:0000256" key="5">
    <source>
        <dbReference type="ARBA" id="ARBA00022777"/>
    </source>
</evidence>
<evidence type="ECO:0000256" key="2">
    <source>
        <dbReference type="ARBA" id="ARBA00012438"/>
    </source>
</evidence>
<dbReference type="Pfam" id="PF00512">
    <property type="entry name" value="HisKA"/>
    <property type="match status" value="1"/>
</dbReference>
<dbReference type="SMART" id="SM00448">
    <property type="entry name" value="REC"/>
    <property type="match status" value="1"/>
</dbReference>
<evidence type="ECO:0000256" key="1">
    <source>
        <dbReference type="ARBA" id="ARBA00000085"/>
    </source>
</evidence>
<feature type="signal peptide" evidence="8">
    <location>
        <begin position="1"/>
        <end position="36"/>
    </location>
</feature>
<feature type="transmembrane region" description="Helical" evidence="7">
    <location>
        <begin position="270"/>
        <end position="289"/>
    </location>
</feature>
<evidence type="ECO:0000313" key="11">
    <source>
        <dbReference type="EMBL" id="MFD2755461.1"/>
    </source>
</evidence>
<keyword evidence="11" id="KW-0547">Nucleotide-binding</keyword>
<keyword evidence="11" id="KW-0067">ATP-binding</keyword>
<keyword evidence="12" id="KW-1185">Reference proteome</keyword>
<dbReference type="InterPro" id="IPR003661">
    <property type="entry name" value="HisK_dim/P_dom"/>
</dbReference>
<keyword evidence="3 6" id="KW-0597">Phosphoprotein</keyword>
<dbReference type="SUPFAM" id="SSF52172">
    <property type="entry name" value="CheY-like"/>
    <property type="match status" value="1"/>
</dbReference>
<name>A0ABW5UPE3_9BURK</name>
<dbReference type="SUPFAM" id="SSF49785">
    <property type="entry name" value="Galactose-binding domain-like"/>
    <property type="match status" value="1"/>
</dbReference>
<dbReference type="PRINTS" id="PR00344">
    <property type="entry name" value="BCTRLSENSOR"/>
</dbReference>
<dbReference type="EMBL" id="JBHUMV010000007">
    <property type="protein sequence ID" value="MFD2755461.1"/>
    <property type="molecule type" value="Genomic_DNA"/>
</dbReference>
<evidence type="ECO:0000259" key="9">
    <source>
        <dbReference type="PROSITE" id="PS50109"/>
    </source>
</evidence>
<dbReference type="Proteomes" id="UP001597463">
    <property type="component" value="Unassembled WGS sequence"/>
</dbReference>
<feature type="domain" description="Response regulatory" evidence="10">
    <location>
        <begin position="658"/>
        <end position="774"/>
    </location>
</feature>
<dbReference type="InterPro" id="IPR001789">
    <property type="entry name" value="Sig_transdc_resp-reg_receiver"/>
</dbReference>
<dbReference type="SUPFAM" id="SSF55874">
    <property type="entry name" value="ATPase domain of HSP90 chaperone/DNA topoisomerase II/histidine kinase"/>
    <property type="match status" value="1"/>
</dbReference>
<feature type="transmembrane region" description="Helical" evidence="7">
    <location>
        <begin position="207"/>
        <end position="224"/>
    </location>
</feature>
<feature type="chain" id="PRO_5047463234" description="histidine kinase" evidence="8">
    <location>
        <begin position="37"/>
        <end position="778"/>
    </location>
</feature>
<gene>
    <name evidence="11" type="ORF">ACFSW6_15300</name>
</gene>
<feature type="transmembrane region" description="Helical" evidence="7">
    <location>
        <begin position="295"/>
        <end position="315"/>
    </location>
</feature>
<dbReference type="PROSITE" id="PS50110">
    <property type="entry name" value="RESPONSE_REGULATORY"/>
    <property type="match status" value="1"/>
</dbReference>
<keyword evidence="7" id="KW-0812">Transmembrane</keyword>
<dbReference type="Gene3D" id="3.30.565.10">
    <property type="entry name" value="Histidine kinase-like ATPase, C-terminal domain"/>
    <property type="match status" value="1"/>
</dbReference>
<dbReference type="InterPro" id="IPR036097">
    <property type="entry name" value="HisK_dim/P_sf"/>
</dbReference>
<feature type="domain" description="Histidine kinase" evidence="9">
    <location>
        <begin position="415"/>
        <end position="635"/>
    </location>
</feature>
<feature type="modified residue" description="4-aspartylphosphate" evidence="6">
    <location>
        <position position="709"/>
    </location>
</feature>
<dbReference type="GO" id="GO:0005524">
    <property type="term" value="F:ATP binding"/>
    <property type="evidence" value="ECO:0007669"/>
    <property type="project" value="UniProtKB-KW"/>
</dbReference>
<dbReference type="PANTHER" id="PTHR43047">
    <property type="entry name" value="TWO-COMPONENT HISTIDINE PROTEIN KINASE"/>
    <property type="match status" value="1"/>
</dbReference>
<dbReference type="Gene3D" id="3.40.50.2300">
    <property type="match status" value="1"/>
</dbReference>
<comment type="caution">
    <text evidence="11">The sequence shown here is derived from an EMBL/GenBank/DDBJ whole genome shotgun (WGS) entry which is preliminary data.</text>
</comment>
<keyword evidence="5" id="KW-0418">Kinase</keyword>
<keyword evidence="4" id="KW-0808">Transferase</keyword>
<dbReference type="CDD" id="cd00156">
    <property type="entry name" value="REC"/>
    <property type="match status" value="1"/>
</dbReference>
<feature type="transmembrane region" description="Helical" evidence="7">
    <location>
        <begin position="183"/>
        <end position="200"/>
    </location>
</feature>
<evidence type="ECO:0000256" key="7">
    <source>
        <dbReference type="SAM" id="Phobius"/>
    </source>
</evidence>
<evidence type="ECO:0000256" key="8">
    <source>
        <dbReference type="SAM" id="SignalP"/>
    </source>
</evidence>
<keyword evidence="7" id="KW-1133">Transmembrane helix</keyword>
<dbReference type="SMART" id="SM00388">
    <property type="entry name" value="HisKA"/>
    <property type="match status" value="1"/>
</dbReference>
<dbReference type="EC" id="2.7.13.3" evidence="2"/>
<organism evidence="11 12">
    <name type="scientific">Comamonas terrae</name>
    <dbReference type="NCBI Taxonomy" id="673548"/>
    <lineage>
        <taxon>Bacteria</taxon>
        <taxon>Pseudomonadati</taxon>
        <taxon>Pseudomonadota</taxon>
        <taxon>Betaproteobacteria</taxon>
        <taxon>Burkholderiales</taxon>
        <taxon>Comamonadaceae</taxon>
        <taxon>Comamonas</taxon>
    </lineage>
</organism>
<dbReference type="Pfam" id="PF00072">
    <property type="entry name" value="Response_reg"/>
    <property type="match status" value="1"/>
</dbReference>
<protein>
    <recommendedName>
        <fullName evidence="2">histidine kinase</fullName>
        <ecNumber evidence="2">2.7.13.3</ecNumber>
    </recommendedName>
</protein>
<dbReference type="InterPro" id="IPR005467">
    <property type="entry name" value="His_kinase_dom"/>
</dbReference>
<dbReference type="Gene3D" id="1.10.287.130">
    <property type="match status" value="1"/>
</dbReference>
<dbReference type="InterPro" id="IPR004358">
    <property type="entry name" value="Sig_transdc_His_kin-like_C"/>
</dbReference>
<dbReference type="InterPro" id="IPR011006">
    <property type="entry name" value="CheY-like_superfamily"/>
</dbReference>
<dbReference type="PROSITE" id="PS50109">
    <property type="entry name" value="HIS_KIN"/>
    <property type="match status" value="1"/>
</dbReference>
<dbReference type="CDD" id="cd00082">
    <property type="entry name" value="HisKA"/>
    <property type="match status" value="1"/>
</dbReference>
<dbReference type="PANTHER" id="PTHR43047:SF9">
    <property type="entry name" value="HISTIDINE KINASE"/>
    <property type="match status" value="1"/>
</dbReference>
<feature type="transmembrane region" description="Helical" evidence="7">
    <location>
        <begin position="322"/>
        <end position="340"/>
    </location>
</feature>
<evidence type="ECO:0000259" key="10">
    <source>
        <dbReference type="PROSITE" id="PS50110"/>
    </source>
</evidence>
<feature type="transmembrane region" description="Helical" evidence="7">
    <location>
        <begin position="236"/>
        <end position="258"/>
    </location>
</feature>
<dbReference type="InterPro" id="IPR036890">
    <property type="entry name" value="HATPase_C_sf"/>
</dbReference>
<keyword evidence="7" id="KW-0472">Membrane</keyword>
<reference evidence="12" key="1">
    <citation type="journal article" date="2019" name="Int. J. Syst. Evol. Microbiol.">
        <title>The Global Catalogue of Microorganisms (GCM) 10K type strain sequencing project: providing services to taxonomists for standard genome sequencing and annotation.</title>
        <authorList>
            <consortium name="The Broad Institute Genomics Platform"/>
            <consortium name="The Broad Institute Genome Sequencing Center for Infectious Disease"/>
            <person name="Wu L."/>
            <person name="Ma J."/>
        </authorList>
    </citation>
    <scope>NUCLEOTIDE SEQUENCE [LARGE SCALE GENOMIC DNA]</scope>
    <source>
        <strain evidence="12">TISTR 1906</strain>
    </source>
</reference>
<keyword evidence="8" id="KW-0732">Signal</keyword>
<evidence type="ECO:0000256" key="4">
    <source>
        <dbReference type="ARBA" id="ARBA00022679"/>
    </source>
</evidence>
<evidence type="ECO:0000256" key="3">
    <source>
        <dbReference type="ARBA" id="ARBA00022553"/>
    </source>
</evidence>